<dbReference type="AlphaFoldDB" id="A0A839RQ33"/>
<keyword evidence="3" id="KW-1185">Reference proteome</keyword>
<organism evidence="2 3">
    <name type="scientific">Hoyosella altamirensis</name>
    <dbReference type="NCBI Taxonomy" id="616997"/>
    <lineage>
        <taxon>Bacteria</taxon>
        <taxon>Bacillati</taxon>
        <taxon>Actinomycetota</taxon>
        <taxon>Actinomycetes</taxon>
        <taxon>Mycobacteriales</taxon>
        <taxon>Hoyosellaceae</taxon>
        <taxon>Hoyosella</taxon>
    </lineage>
</organism>
<keyword evidence="1" id="KW-1133">Transmembrane helix</keyword>
<keyword evidence="1" id="KW-0812">Transmembrane</keyword>
<dbReference type="Proteomes" id="UP000567922">
    <property type="component" value="Unassembled WGS sequence"/>
</dbReference>
<evidence type="ECO:0000313" key="3">
    <source>
        <dbReference type="Proteomes" id="UP000567922"/>
    </source>
</evidence>
<dbReference type="OrthoDB" id="6712920at2"/>
<dbReference type="NCBIfam" id="NF033493">
    <property type="entry name" value="MetS_like_NSS"/>
    <property type="match status" value="1"/>
</dbReference>
<reference evidence="2 3" key="1">
    <citation type="submission" date="2020-08" db="EMBL/GenBank/DDBJ databases">
        <title>Sequencing the genomes of 1000 actinobacteria strains.</title>
        <authorList>
            <person name="Klenk H.-P."/>
        </authorList>
    </citation>
    <scope>NUCLEOTIDE SEQUENCE [LARGE SCALE GENOMIC DNA]</scope>
    <source>
        <strain evidence="2 3">DSM 45258</strain>
    </source>
</reference>
<dbReference type="RefSeq" id="WP_157094873.1">
    <property type="nucleotide sequence ID" value="NZ_BDDI01000001.1"/>
</dbReference>
<dbReference type="EMBL" id="JACHWS010000002">
    <property type="protein sequence ID" value="MBB3038328.1"/>
    <property type="molecule type" value="Genomic_DNA"/>
</dbReference>
<evidence type="ECO:0000313" key="2">
    <source>
        <dbReference type="EMBL" id="MBB3038328.1"/>
    </source>
</evidence>
<gene>
    <name evidence="2" type="ORF">FHU29_002777</name>
</gene>
<sequence>MNISAVIMMIVSFGITLGGLAAALRHLQLHPDEADNE</sequence>
<name>A0A839RQ33_9ACTN</name>
<comment type="caution">
    <text evidence="2">The sequence shown here is derived from an EMBL/GenBank/DDBJ whole genome shotgun (WGS) entry which is preliminary data.</text>
</comment>
<protein>
    <submittedName>
        <fullName evidence="2">Uncharacterized protein</fullName>
    </submittedName>
</protein>
<feature type="transmembrane region" description="Helical" evidence="1">
    <location>
        <begin position="6"/>
        <end position="24"/>
    </location>
</feature>
<proteinExistence type="predicted"/>
<keyword evidence="1" id="KW-0472">Membrane</keyword>
<accession>A0A839RQ33</accession>
<evidence type="ECO:0000256" key="1">
    <source>
        <dbReference type="SAM" id="Phobius"/>
    </source>
</evidence>